<dbReference type="InterPro" id="IPR028098">
    <property type="entry name" value="Glyco_trans_4-like_N"/>
</dbReference>
<evidence type="ECO:0000259" key="4">
    <source>
        <dbReference type="Pfam" id="PF13439"/>
    </source>
</evidence>
<protein>
    <submittedName>
        <fullName evidence="5">Phosphatidylinositol alpha 1,6-mannosyltransferase</fullName>
    </submittedName>
</protein>
<evidence type="ECO:0000313" key="5">
    <source>
        <dbReference type="EMBL" id="TWH74832.1"/>
    </source>
</evidence>
<dbReference type="AlphaFoldDB" id="A0A562IV58"/>
<dbReference type="SUPFAM" id="SSF53756">
    <property type="entry name" value="UDP-Glycosyltransferase/glycogen phosphorylase"/>
    <property type="match status" value="1"/>
</dbReference>
<keyword evidence="2 5" id="KW-0808">Transferase</keyword>
<dbReference type="GO" id="GO:1901137">
    <property type="term" value="P:carbohydrate derivative biosynthetic process"/>
    <property type="evidence" value="ECO:0007669"/>
    <property type="project" value="UniProtKB-ARBA"/>
</dbReference>
<proteinExistence type="predicted"/>
<dbReference type="EMBL" id="VLKF01000001">
    <property type="protein sequence ID" value="TWH74832.1"/>
    <property type="molecule type" value="Genomic_DNA"/>
</dbReference>
<dbReference type="Pfam" id="PF13439">
    <property type="entry name" value="Glyco_transf_4"/>
    <property type="match status" value="1"/>
</dbReference>
<evidence type="ECO:0000313" key="6">
    <source>
        <dbReference type="Proteomes" id="UP000321490"/>
    </source>
</evidence>
<dbReference type="GO" id="GO:0016758">
    <property type="term" value="F:hexosyltransferase activity"/>
    <property type="evidence" value="ECO:0007669"/>
    <property type="project" value="TreeGrafter"/>
</dbReference>
<evidence type="ECO:0000256" key="2">
    <source>
        <dbReference type="ARBA" id="ARBA00022679"/>
    </source>
</evidence>
<keyword evidence="1 5" id="KW-0328">Glycosyltransferase</keyword>
<dbReference type="RefSeq" id="WP_208104130.1">
    <property type="nucleotide sequence ID" value="NZ_JABGDC010000071.1"/>
</dbReference>
<feature type="domain" description="Glycosyltransferase subfamily 4-like N-terminal" evidence="4">
    <location>
        <begin position="39"/>
        <end position="206"/>
    </location>
</feature>
<dbReference type="Proteomes" id="UP000321490">
    <property type="component" value="Unassembled WGS sequence"/>
</dbReference>
<reference evidence="5 6" key="1">
    <citation type="submission" date="2019-07" db="EMBL/GenBank/DDBJ databases">
        <title>R&amp;d 2014.</title>
        <authorList>
            <person name="Klenk H.-P."/>
        </authorList>
    </citation>
    <scope>NUCLEOTIDE SEQUENCE [LARGE SCALE GENOMIC DNA]</scope>
    <source>
        <strain evidence="5 6">DSM 45764</strain>
    </source>
</reference>
<organism evidence="5 6">
    <name type="scientific">Modestobacter roseus</name>
    <dbReference type="NCBI Taxonomy" id="1181884"/>
    <lineage>
        <taxon>Bacteria</taxon>
        <taxon>Bacillati</taxon>
        <taxon>Actinomycetota</taxon>
        <taxon>Actinomycetes</taxon>
        <taxon>Geodermatophilales</taxon>
        <taxon>Geodermatophilaceae</taxon>
        <taxon>Modestobacter</taxon>
    </lineage>
</organism>
<sequence>MLRETALPDTAPGDPATVAVPGTPGMRVLVVAETFLPAVNGVVNSVLRLVDHLAVRGHDPVVLAPSGADYESRCGARVQVVTVPAMRLPRYRQLQLARPTGDLTPVVRRLAPDVVHLASPALLGLAAARAARTLGVPSVAVFQTDLAAFAQRYRLPGGPAAAWRFLRTVHGTADLTLAPSSPTAAELRRHGIGPVALWPRGVDLEQFCPSRRDPALRAELAPGGELLVGVVARLALEKRLDLLGPISELPGVRLVVVGDGPQRRALTRAMPRARFLGQLGGADLGAVVASLDLFAHPGADETFCQAVQESLAAGVPAVVAASGGPLDLVRHQENGWLWAGDDPHVLAAMVAGLRDDPAALAAAAARARPSVACRTWGRMGDALIDHLRGVRAAAALPP</sequence>
<evidence type="ECO:0000256" key="1">
    <source>
        <dbReference type="ARBA" id="ARBA00022676"/>
    </source>
</evidence>
<feature type="domain" description="Glycosyl transferase family 1" evidence="3">
    <location>
        <begin position="218"/>
        <end position="364"/>
    </location>
</feature>
<dbReference type="InterPro" id="IPR050194">
    <property type="entry name" value="Glycosyltransferase_grp1"/>
</dbReference>
<evidence type="ECO:0000259" key="3">
    <source>
        <dbReference type="Pfam" id="PF00534"/>
    </source>
</evidence>
<dbReference type="PANTHER" id="PTHR45947:SF3">
    <property type="entry name" value="SULFOQUINOVOSYL TRANSFERASE SQD2"/>
    <property type="match status" value="1"/>
</dbReference>
<dbReference type="Gene3D" id="3.40.50.2000">
    <property type="entry name" value="Glycogen Phosphorylase B"/>
    <property type="match status" value="2"/>
</dbReference>
<keyword evidence="6" id="KW-1185">Reference proteome</keyword>
<accession>A0A562IV58</accession>
<dbReference type="InterPro" id="IPR001296">
    <property type="entry name" value="Glyco_trans_1"/>
</dbReference>
<dbReference type="PANTHER" id="PTHR45947">
    <property type="entry name" value="SULFOQUINOVOSYL TRANSFERASE SQD2"/>
    <property type="match status" value="1"/>
</dbReference>
<dbReference type="Pfam" id="PF00534">
    <property type="entry name" value="Glycos_transf_1"/>
    <property type="match status" value="1"/>
</dbReference>
<name>A0A562IV58_9ACTN</name>
<comment type="caution">
    <text evidence="5">The sequence shown here is derived from an EMBL/GenBank/DDBJ whole genome shotgun (WGS) entry which is preliminary data.</text>
</comment>
<gene>
    <name evidence="5" type="ORF">JD78_03377</name>
</gene>